<feature type="compositionally biased region" description="Polar residues" evidence="1">
    <location>
        <begin position="1"/>
        <end position="13"/>
    </location>
</feature>
<comment type="caution">
    <text evidence="2">The sequence shown here is derived from an EMBL/GenBank/DDBJ whole genome shotgun (WGS) entry which is preliminary data.</text>
</comment>
<feature type="region of interest" description="Disordered" evidence="1">
    <location>
        <begin position="1"/>
        <end position="77"/>
    </location>
</feature>
<dbReference type="KEGG" id="blac:94352261"/>
<dbReference type="GeneID" id="94352261"/>
<keyword evidence="3" id="KW-1185">Reference proteome</keyword>
<reference evidence="2 3" key="1">
    <citation type="journal article" date="2021" name="Genome Biol.">
        <title>AFLAP: assembly-free linkage analysis pipeline using k-mers from genome sequencing data.</title>
        <authorList>
            <person name="Fletcher K."/>
            <person name="Zhang L."/>
            <person name="Gil J."/>
            <person name="Han R."/>
            <person name="Cavanaugh K."/>
            <person name="Michelmore R."/>
        </authorList>
    </citation>
    <scope>NUCLEOTIDE SEQUENCE [LARGE SCALE GENOMIC DNA]</scope>
    <source>
        <strain evidence="2 3">SF5</strain>
    </source>
</reference>
<name>A0A976FQK1_BRELC</name>
<proteinExistence type="predicted"/>
<accession>A0A976FQK1</accession>
<sequence>MPNSINGDGNGTDTGAALTLRLEGEEDRWGRGRAGLATVPTSAGRSGSSESQGRGGSELEPSLANEPQESLNPCAVV</sequence>
<organism evidence="2 3">
    <name type="scientific">Bremia lactucae</name>
    <name type="common">Lettuce downy mildew</name>
    <dbReference type="NCBI Taxonomy" id="4779"/>
    <lineage>
        <taxon>Eukaryota</taxon>
        <taxon>Sar</taxon>
        <taxon>Stramenopiles</taxon>
        <taxon>Oomycota</taxon>
        <taxon>Peronosporomycetes</taxon>
        <taxon>Peronosporales</taxon>
        <taxon>Peronosporaceae</taxon>
        <taxon>Bremia</taxon>
    </lineage>
</organism>
<evidence type="ECO:0000256" key="1">
    <source>
        <dbReference type="SAM" id="MobiDB-lite"/>
    </source>
</evidence>
<gene>
    <name evidence="2" type="ORF">CCR75_008538</name>
</gene>
<dbReference type="AlphaFoldDB" id="A0A976FQK1"/>
<evidence type="ECO:0000313" key="3">
    <source>
        <dbReference type="Proteomes" id="UP000294530"/>
    </source>
</evidence>
<dbReference type="RefSeq" id="XP_067820515.1">
    <property type="nucleotide sequence ID" value="XM_067966590.1"/>
</dbReference>
<evidence type="ECO:0000313" key="2">
    <source>
        <dbReference type="EMBL" id="TDH71016.1"/>
    </source>
</evidence>
<dbReference type="Proteomes" id="UP000294530">
    <property type="component" value="Unassembled WGS sequence"/>
</dbReference>
<protein>
    <submittedName>
        <fullName evidence="2">Uncharacterized protein</fullName>
    </submittedName>
</protein>
<dbReference type="EMBL" id="SHOA02000064">
    <property type="protein sequence ID" value="TDH71016.1"/>
    <property type="molecule type" value="Genomic_DNA"/>
</dbReference>